<feature type="transmembrane region" description="Helical" evidence="1">
    <location>
        <begin position="15"/>
        <end position="34"/>
    </location>
</feature>
<dbReference type="OrthoDB" id="3793550at2759"/>
<evidence type="ECO:0000313" key="2">
    <source>
        <dbReference type="EMBL" id="KAF2124880.1"/>
    </source>
</evidence>
<dbReference type="Proteomes" id="UP000799771">
    <property type="component" value="Unassembled WGS sequence"/>
</dbReference>
<protein>
    <submittedName>
        <fullName evidence="2">Uncharacterized protein</fullName>
    </submittedName>
</protein>
<proteinExistence type="predicted"/>
<keyword evidence="1" id="KW-0472">Membrane</keyword>
<sequence length="169" mass="18878">MPDVDTSNAWVYEGFLALTVHGLLWISLRSWIYISTLRKLGESPKAIAYDKFALFMANFSETGITTLVLILVIGVPLMVPTVWEVVSKPNRQGFVWLAKKVKISYYAGGVCFRLLLAVISVVVTAMIWTHAIREVMSVGNGQTQLWNEAWKVPNPSADTIYGVILSLWS</sequence>
<dbReference type="RefSeq" id="XP_033519273.1">
    <property type="nucleotide sequence ID" value="XM_033669114.1"/>
</dbReference>
<keyword evidence="1" id="KW-0812">Transmembrane</keyword>
<dbReference type="GeneID" id="54409546"/>
<dbReference type="EMBL" id="ML977518">
    <property type="protein sequence ID" value="KAF2124880.1"/>
    <property type="molecule type" value="Genomic_DNA"/>
</dbReference>
<keyword evidence="3" id="KW-1185">Reference proteome</keyword>
<name>A0A6A5ZZ85_9PLEO</name>
<gene>
    <name evidence="2" type="ORF">P153DRAFT_370777</name>
</gene>
<reference evidence="2" key="1">
    <citation type="journal article" date="2020" name="Stud. Mycol.">
        <title>101 Dothideomycetes genomes: a test case for predicting lifestyles and emergence of pathogens.</title>
        <authorList>
            <person name="Haridas S."/>
            <person name="Albert R."/>
            <person name="Binder M."/>
            <person name="Bloem J."/>
            <person name="Labutti K."/>
            <person name="Salamov A."/>
            <person name="Andreopoulos B."/>
            <person name="Baker S."/>
            <person name="Barry K."/>
            <person name="Bills G."/>
            <person name="Bluhm B."/>
            <person name="Cannon C."/>
            <person name="Castanera R."/>
            <person name="Culley D."/>
            <person name="Daum C."/>
            <person name="Ezra D."/>
            <person name="Gonzalez J."/>
            <person name="Henrissat B."/>
            <person name="Kuo A."/>
            <person name="Liang C."/>
            <person name="Lipzen A."/>
            <person name="Lutzoni F."/>
            <person name="Magnuson J."/>
            <person name="Mondo S."/>
            <person name="Nolan M."/>
            <person name="Ohm R."/>
            <person name="Pangilinan J."/>
            <person name="Park H.-J."/>
            <person name="Ramirez L."/>
            <person name="Alfaro M."/>
            <person name="Sun H."/>
            <person name="Tritt A."/>
            <person name="Yoshinaga Y."/>
            <person name="Zwiers L.-H."/>
            <person name="Turgeon B."/>
            <person name="Goodwin S."/>
            <person name="Spatafora J."/>
            <person name="Crous P."/>
            <person name="Grigoriev I."/>
        </authorList>
    </citation>
    <scope>NUCLEOTIDE SEQUENCE</scope>
    <source>
        <strain evidence="2">CBS 119687</strain>
    </source>
</reference>
<keyword evidence="1" id="KW-1133">Transmembrane helix</keyword>
<feature type="transmembrane region" description="Helical" evidence="1">
    <location>
        <begin position="103"/>
        <end position="128"/>
    </location>
</feature>
<dbReference type="AlphaFoldDB" id="A0A6A5ZZ85"/>
<organism evidence="2 3">
    <name type="scientific">Dothidotthia symphoricarpi CBS 119687</name>
    <dbReference type="NCBI Taxonomy" id="1392245"/>
    <lineage>
        <taxon>Eukaryota</taxon>
        <taxon>Fungi</taxon>
        <taxon>Dikarya</taxon>
        <taxon>Ascomycota</taxon>
        <taxon>Pezizomycotina</taxon>
        <taxon>Dothideomycetes</taxon>
        <taxon>Pleosporomycetidae</taxon>
        <taxon>Pleosporales</taxon>
        <taxon>Dothidotthiaceae</taxon>
        <taxon>Dothidotthia</taxon>
    </lineage>
</organism>
<feature type="transmembrane region" description="Helical" evidence="1">
    <location>
        <begin position="55"/>
        <end position="83"/>
    </location>
</feature>
<evidence type="ECO:0000313" key="3">
    <source>
        <dbReference type="Proteomes" id="UP000799771"/>
    </source>
</evidence>
<evidence type="ECO:0000256" key="1">
    <source>
        <dbReference type="SAM" id="Phobius"/>
    </source>
</evidence>
<accession>A0A6A5ZZ85</accession>